<feature type="transmembrane region" description="Helical" evidence="1">
    <location>
        <begin position="106"/>
        <end position="130"/>
    </location>
</feature>
<organism evidence="2 3">
    <name type="scientific">Deinococcus marmoris</name>
    <dbReference type="NCBI Taxonomy" id="249408"/>
    <lineage>
        <taxon>Bacteria</taxon>
        <taxon>Thermotogati</taxon>
        <taxon>Deinococcota</taxon>
        <taxon>Deinococci</taxon>
        <taxon>Deinococcales</taxon>
        <taxon>Deinococcaceae</taxon>
        <taxon>Deinococcus</taxon>
    </lineage>
</organism>
<feature type="transmembrane region" description="Helical" evidence="1">
    <location>
        <begin position="72"/>
        <end position="94"/>
    </location>
</feature>
<dbReference type="AlphaFoldDB" id="A0A1U7NRZ5"/>
<comment type="caution">
    <text evidence="2">The sequence shown here is derived from an EMBL/GenBank/DDBJ whole genome shotgun (WGS) entry which is preliminary data.</text>
</comment>
<evidence type="ECO:0000256" key="1">
    <source>
        <dbReference type="SAM" id="Phobius"/>
    </source>
</evidence>
<protein>
    <submittedName>
        <fullName evidence="2">Integral membrane protein</fullName>
    </submittedName>
</protein>
<feature type="transmembrane region" description="Helical" evidence="1">
    <location>
        <begin position="44"/>
        <end position="60"/>
    </location>
</feature>
<accession>A0A1U7NRZ5</accession>
<keyword evidence="3" id="KW-1185">Reference proteome</keyword>
<evidence type="ECO:0000313" key="2">
    <source>
        <dbReference type="EMBL" id="OLV15692.1"/>
    </source>
</evidence>
<gene>
    <name evidence="2" type="ORF">BOO71_0014116</name>
</gene>
<feature type="transmembrane region" description="Helical" evidence="1">
    <location>
        <begin position="20"/>
        <end position="37"/>
    </location>
</feature>
<sequence length="186" mass="20182">MKARQRGTWAHTLGMTNTDWIVSVSILAFMLLTVLGTREINRMVFVRLFLTVGGSAFYFLSDLPTAGHDVPLELGGVALGVIFGVMASGASRVFRQGNKVMVQSGWLYAAVWVAALGLRVVFAELATYNPTVLAWVVNFSIQNQITGPEAWRAAFVLMALVMVVTRIALVAVRSQLAQPSAQPQLA</sequence>
<proteinExistence type="predicted"/>
<dbReference type="STRING" id="249408.BOO71_0014116"/>
<dbReference type="Proteomes" id="UP000186607">
    <property type="component" value="Unassembled WGS sequence"/>
</dbReference>
<evidence type="ECO:0000313" key="3">
    <source>
        <dbReference type="Proteomes" id="UP000186607"/>
    </source>
</evidence>
<keyword evidence="1" id="KW-1133">Transmembrane helix</keyword>
<keyword evidence="1" id="KW-0812">Transmembrane</keyword>
<name>A0A1U7NRZ5_9DEIO</name>
<reference evidence="2 3" key="1">
    <citation type="submission" date="2017-01" db="EMBL/GenBank/DDBJ databases">
        <title>Genome Analysis of Deinococcus marmoris KOPRI26562.</title>
        <authorList>
            <person name="Kim J.H."/>
            <person name="Oh H.-M."/>
        </authorList>
    </citation>
    <scope>NUCLEOTIDE SEQUENCE [LARGE SCALE GENOMIC DNA]</scope>
    <source>
        <strain evidence="2 3">KOPRI26562</strain>
    </source>
</reference>
<dbReference type="EMBL" id="MSTI01000166">
    <property type="protein sequence ID" value="OLV15692.1"/>
    <property type="molecule type" value="Genomic_DNA"/>
</dbReference>
<keyword evidence="1" id="KW-0472">Membrane</keyword>
<feature type="transmembrane region" description="Helical" evidence="1">
    <location>
        <begin position="150"/>
        <end position="172"/>
    </location>
</feature>